<name>A0A2U1CD29_9FIRM</name>
<dbReference type="AlphaFoldDB" id="A0A2U1CD29"/>
<accession>A0A2U1CD29</accession>
<proteinExistence type="predicted"/>
<dbReference type="EMBL" id="QEKK01000004">
    <property type="protein sequence ID" value="PVY58697.1"/>
    <property type="molecule type" value="Genomic_DNA"/>
</dbReference>
<sequence length="38" mass="4354">MMCKGHLFCRHTTNNDNPNYIIQVGNVFGFIISIENVL</sequence>
<evidence type="ECO:0000313" key="2">
    <source>
        <dbReference type="Proteomes" id="UP000245778"/>
    </source>
</evidence>
<evidence type="ECO:0000313" key="1">
    <source>
        <dbReference type="EMBL" id="PVY58697.1"/>
    </source>
</evidence>
<gene>
    <name evidence="1" type="ORF">C7373_104296</name>
</gene>
<reference evidence="1 2" key="1">
    <citation type="submission" date="2018-04" db="EMBL/GenBank/DDBJ databases">
        <title>Genomic Encyclopedia of Type Strains, Phase IV (KMG-IV): sequencing the most valuable type-strain genomes for metagenomic binning, comparative biology and taxonomic classification.</title>
        <authorList>
            <person name="Goeker M."/>
        </authorList>
    </citation>
    <scope>NUCLEOTIDE SEQUENCE [LARGE SCALE GENOMIC DNA]</scope>
    <source>
        <strain evidence="1 2">DSM 26588</strain>
    </source>
</reference>
<comment type="caution">
    <text evidence="1">The sequence shown here is derived from an EMBL/GenBank/DDBJ whole genome shotgun (WGS) entry which is preliminary data.</text>
</comment>
<protein>
    <submittedName>
        <fullName evidence="1">Uncharacterized protein</fullName>
    </submittedName>
</protein>
<organism evidence="1 2">
    <name type="scientific">Intestinimonas butyriciproducens</name>
    <dbReference type="NCBI Taxonomy" id="1297617"/>
    <lineage>
        <taxon>Bacteria</taxon>
        <taxon>Bacillati</taxon>
        <taxon>Bacillota</taxon>
        <taxon>Clostridia</taxon>
        <taxon>Eubacteriales</taxon>
        <taxon>Intestinimonas</taxon>
    </lineage>
</organism>
<dbReference type="Proteomes" id="UP000245778">
    <property type="component" value="Unassembled WGS sequence"/>
</dbReference>